<dbReference type="EMBL" id="CM037013">
    <property type="protein sequence ID" value="KAH7688569.1"/>
    <property type="molecule type" value="Genomic_DNA"/>
</dbReference>
<gene>
    <name evidence="1" type="ORF">IHE45_03G040500</name>
</gene>
<evidence type="ECO:0000313" key="1">
    <source>
        <dbReference type="EMBL" id="KAH7688569.1"/>
    </source>
</evidence>
<reference evidence="2" key="1">
    <citation type="journal article" date="2022" name="Nat. Commun.">
        <title>Chromosome evolution and the genetic basis of agronomically important traits in greater yam.</title>
        <authorList>
            <person name="Bredeson J.V."/>
            <person name="Lyons J.B."/>
            <person name="Oniyinde I.O."/>
            <person name="Okereke N.R."/>
            <person name="Kolade O."/>
            <person name="Nnabue I."/>
            <person name="Nwadili C.O."/>
            <person name="Hribova E."/>
            <person name="Parker M."/>
            <person name="Nwogha J."/>
            <person name="Shu S."/>
            <person name="Carlson J."/>
            <person name="Kariba R."/>
            <person name="Muthemba S."/>
            <person name="Knop K."/>
            <person name="Barton G.J."/>
            <person name="Sherwood A.V."/>
            <person name="Lopez-Montes A."/>
            <person name="Asiedu R."/>
            <person name="Jamnadass R."/>
            <person name="Muchugi A."/>
            <person name="Goodstein D."/>
            <person name="Egesi C.N."/>
            <person name="Featherston J."/>
            <person name="Asfaw A."/>
            <person name="Simpson G.G."/>
            <person name="Dolezel J."/>
            <person name="Hendre P.S."/>
            <person name="Van Deynze A."/>
            <person name="Kumar P.L."/>
            <person name="Obidiegwu J.E."/>
            <person name="Bhattacharjee R."/>
            <person name="Rokhsar D.S."/>
        </authorList>
    </citation>
    <scope>NUCLEOTIDE SEQUENCE [LARGE SCALE GENOMIC DNA]</scope>
    <source>
        <strain evidence="2">cv. TDa95/00328</strain>
    </source>
</reference>
<keyword evidence="2" id="KW-1185">Reference proteome</keyword>
<comment type="caution">
    <text evidence="1">The sequence shown here is derived from an EMBL/GenBank/DDBJ whole genome shotgun (WGS) entry which is preliminary data.</text>
</comment>
<proteinExistence type="predicted"/>
<organism evidence="1 2">
    <name type="scientific">Dioscorea alata</name>
    <name type="common">Purple yam</name>
    <dbReference type="NCBI Taxonomy" id="55571"/>
    <lineage>
        <taxon>Eukaryota</taxon>
        <taxon>Viridiplantae</taxon>
        <taxon>Streptophyta</taxon>
        <taxon>Embryophyta</taxon>
        <taxon>Tracheophyta</taxon>
        <taxon>Spermatophyta</taxon>
        <taxon>Magnoliopsida</taxon>
        <taxon>Liliopsida</taxon>
        <taxon>Dioscoreales</taxon>
        <taxon>Dioscoreaceae</taxon>
        <taxon>Dioscorea</taxon>
    </lineage>
</organism>
<accession>A0ACB7WJT8</accession>
<evidence type="ECO:0000313" key="2">
    <source>
        <dbReference type="Proteomes" id="UP000827976"/>
    </source>
</evidence>
<name>A0ACB7WJT8_DIOAL</name>
<sequence length="95" mass="10550">MTSTALMFFPSAAILMFLLDSSIDLRLKPRQQPPHPSTFVRTGGMMHPSMFPETLVMTFSSINLHDSRHTAGTPPPIYAHTRMTLSINSSTNPHP</sequence>
<dbReference type="Proteomes" id="UP000827976">
    <property type="component" value="Chromosome 3"/>
</dbReference>
<protein>
    <submittedName>
        <fullName evidence="1">Uncharacterized protein</fullName>
    </submittedName>
</protein>